<dbReference type="InterPro" id="IPR046453">
    <property type="entry name" value="GpA_ATPase"/>
</dbReference>
<protein>
    <submittedName>
        <fullName evidence="4">Terminase</fullName>
    </submittedName>
</protein>
<dbReference type="GO" id="GO:0004519">
    <property type="term" value="F:endonuclease activity"/>
    <property type="evidence" value="ECO:0007669"/>
    <property type="project" value="InterPro"/>
</dbReference>
<name>A0A8J3EEU1_9RHOB</name>
<evidence type="ECO:0000259" key="2">
    <source>
        <dbReference type="Pfam" id="PF05876"/>
    </source>
</evidence>
<reference evidence="4" key="2">
    <citation type="submission" date="2020-09" db="EMBL/GenBank/DDBJ databases">
        <authorList>
            <person name="Sun Q."/>
            <person name="Zhou Y."/>
        </authorList>
    </citation>
    <scope>NUCLEOTIDE SEQUENCE</scope>
    <source>
        <strain evidence="4">CGMCC 1.15762</strain>
    </source>
</reference>
<dbReference type="EMBL" id="BMJV01000001">
    <property type="protein sequence ID" value="GGG59826.1"/>
    <property type="molecule type" value="Genomic_DNA"/>
</dbReference>
<evidence type="ECO:0000313" key="4">
    <source>
        <dbReference type="EMBL" id="GGG59826.1"/>
    </source>
</evidence>
<feature type="domain" description="Phage terminase large subunit GpA ATPase" evidence="2">
    <location>
        <begin position="42"/>
        <end position="288"/>
    </location>
</feature>
<evidence type="ECO:0000259" key="3">
    <source>
        <dbReference type="Pfam" id="PF20454"/>
    </source>
</evidence>
<feature type="region of interest" description="Disordered" evidence="1">
    <location>
        <begin position="653"/>
        <end position="687"/>
    </location>
</feature>
<keyword evidence="5" id="KW-1185">Reference proteome</keyword>
<dbReference type="Pfam" id="PF05876">
    <property type="entry name" value="GpA_ATPase"/>
    <property type="match status" value="1"/>
</dbReference>
<dbReference type="Proteomes" id="UP000617145">
    <property type="component" value="Unassembled WGS sequence"/>
</dbReference>
<dbReference type="Gene3D" id="3.40.50.300">
    <property type="entry name" value="P-loop containing nucleotide triphosphate hydrolases"/>
    <property type="match status" value="1"/>
</dbReference>
<feature type="domain" description="Terminase large subunit GpA endonuclease" evidence="3">
    <location>
        <begin position="363"/>
        <end position="620"/>
    </location>
</feature>
<proteinExistence type="predicted"/>
<dbReference type="InterPro" id="IPR046454">
    <property type="entry name" value="GpA_endonuclease"/>
</dbReference>
<dbReference type="GO" id="GO:0016887">
    <property type="term" value="F:ATP hydrolysis activity"/>
    <property type="evidence" value="ECO:0007669"/>
    <property type="project" value="InterPro"/>
</dbReference>
<dbReference type="Pfam" id="PF20454">
    <property type="entry name" value="GpA_nuclease"/>
    <property type="match status" value="1"/>
</dbReference>
<evidence type="ECO:0000313" key="5">
    <source>
        <dbReference type="Proteomes" id="UP000617145"/>
    </source>
</evidence>
<comment type="caution">
    <text evidence="4">The sequence shown here is derived from an EMBL/GenBank/DDBJ whole genome shotgun (WGS) entry which is preliminary data.</text>
</comment>
<dbReference type="AlphaFoldDB" id="A0A8J3EEU1"/>
<gene>
    <name evidence="4" type="ORF">GCM10011415_02230</name>
</gene>
<accession>A0A8J3EEU1</accession>
<dbReference type="InterPro" id="IPR027417">
    <property type="entry name" value="P-loop_NTPase"/>
</dbReference>
<reference evidence="4" key="1">
    <citation type="journal article" date="2014" name="Int. J. Syst. Evol. Microbiol.">
        <title>Complete genome sequence of Corynebacterium casei LMG S-19264T (=DSM 44701T), isolated from a smear-ripened cheese.</title>
        <authorList>
            <consortium name="US DOE Joint Genome Institute (JGI-PGF)"/>
            <person name="Walter F."/>
            <person name="Albersmeier A."/>
            <person name="Kalinowski J."/>
            <person name="Ruckert C."/>
        </authorList>
    </citation>
    <scope>NUCLEOTIDE SEQUENCE</scope>
    <source>
        <strain evidence="4">CGMCC 1.15762</strain>
    </source>
</reference>
<sequence length="687" mass="76324">MGFVASAQRTVCAAMARAMVPPPPPNITRWCEENIEFDERSPISGEFDISRFEFLREIHEVLSPEHPCREVTLRGSAQWGKTVSVIQPTLGAWHEYTPLDSLIVHPTGSAASEWVNNKWMPMRRQAPGLIKVFGSGRGENRDNIFNQETLDLNGSLKVASSGSPADLTGTSRRLVIMDDLSKFETSDKGDPEKLAESRASGFDDAKLLRVSTSLIKGTCRITIAYERSDKRLFNVPCPHCGFMQPLTWENFKASLEPERLHAAHFTCESCRSAIRHADKERIVRQGRWVPGNPHGDHPGFHLWRAYAPQRDWASIAVEYAQMMGWTRLEAGSSTLTEAGGEQKDAAKASKTATAKPIKAQVEQVFWNDVLGLPYEQATDAPDWEKLRDRAELAEPGTVMDLGVLPATGFIFAAGVDCQDDRIEVQLVAFGANRRRWVIDYRVIPHHIGDDEGRAALNALLKQEWRTQLGLRVAIDILAIDGGAYTDDVWSWAKSHPWGRVIIVKGGSTENGPLMALQKFDRRKDGKVKRAQKRAFNLNVSSLKAGLYAHLGKEDPEERGYAQFAVGLGDEYYRMLTSEHRVLSRNKAGVMTSRWVLVEPTRRNEALDTMNYAEAAALRAGWASNTDDQWDAIAAERGAAPPDVQPDLFDGALVAPAAATEHNDTRAARPASKRKAGRLSDLLRKQNG</sequence>
<organism evidence="4 5">
    <name type="scientific">Salipiger pallidus</name>
    <dbReference type="NCBI Taxonomy" id="1775170"/>
    <lineage>
        <taxon>Bacteria</taxon>
        <taxon>Pseudomonadati</taxon>
        <taxon>Pseudomonadota</taxon>
        <taxon>Alphaproteobacteria</taxon>
        <taxon>Rhodobacterales</taxon>
        <taxon>Roseobacteraceae</taxon>
        <taxon>Salipiger</taxon>
    </lineage>
</organism>
<dbReference type="RefSeq" id="WP_188788002.1">
    <property type="nucleotide sequence ID" value="NZ_BMJV01000001.1"/>
</dbReference>
<evidence type="ECO:0000256" key="1">
    <source>
        <dbReference type="SAM" id="MobiDB-lite"/>
    </source>
</evidence>